<reference evidence="1" key="1">
    <citation type="submission" date="2019-11" db="EMBL/GenBank/DDBJ databases">
        <title>Nori genome reveals adaptations in red seaweeds to the harsh intertidal environment.</title>
        <authorList>
            <person name="Wang D."/>
            <person name="Mao Y."/>
        </authorList>
    </citation>
    <scope>NUCLEOTIDE SEQUENCE</scope>
    <source>
        <tissue evidence="1">Gametophyte</tissue>
    </source>
</reference>
<protein>
    <submittedName>
        <fullName evidence="1">Uncharacterized protein</fullName>
    </submittedName>
</protein>
<proteinExistence type="predicted"/>
<keyword evidence="2" id="KW-1185">Reference proteome</keyword>
<organism evidence="1 2">
    <name type="scientific">Pyropia yezoensis</name>
    <name type="common">Susabi-nori</name>
    <name type="synonym">Porphyra yezoensis</name>
    <dbReference type="NCBI Taxonomy" id="2788"/>
    <lineage>
        <taxon>Eukaryota</taxon>
        <taxon>Rhodophyta</taxon>
        <taxon>Bangiophyceae</taxon>
        <taxon>Bangiales</taxon>
        <taxon>Bangiaceae</taxon>
        <taxon>Pyropia</taxon>
    </lineage>
</organism>
<gene>
    <name evidence="1" type="ORF">I4F81_002051</name>
</gene>
<dbReference type="Proteomes" id="UP000798662">
    <property type="component" value="Chromosome 1"/>
</dbReference>
<evidence type="ECO:0000313" key="1">
    <source>
        <dbReference type="EMBL" id="KAK1859455.1"/>
    </source>
</evidence>
<evidence type="ECO:0000313" key="2">
    <source>
        <dbReference type="Proteomes" id="UP000798662"/>
    </source>
</evidence>
<sequence>MAGPPPRACAAQGFVKRWSRDPAPFVRVQMRGTAAAHCAGGCARRDRRAGALRWGGARGDHRAGVGSQSVAPSSVADTGYRVVLTLHPPLSLLLRKRKAGCHRQRTAGHPPLPVLYPSPSRPAFELHTVRPPRAFSCFREAASAPPVAALYPAPPWPGVPGACGGACKERMEPREEDARAPTAGGEPPPATGGGVSSAAESAGGETSPAAPAAAVPTASAATAPSPLHRLGLRRRHWGGGPSSPPSSGSGGTPAGGGGKPAGGRSCSGGRPLPPATGDEGAPLAKTSAVASKAGDPKSKANKEEDEDEDLEPQVSAIDALRTAWPWLLPRHARHRWYLAAAIAAQVAQDGCLFVRPLLLRSAMAGLTSATAAAGAAGGGRADTAAAKVAAAAASTIPPIGRVAGAVGAPLRHRLTRTIFASSAALAAPALDALSRTLLPSSQSQRPLVAIVGYIVTGYASGLLTSARHSWWGRAQHAMVRDLQLNTFAHLHGLSLGWHLNRNTSQVMRVFFSGVRSVTELLQLCSLQFLPIITSFAMNVAVLWRLGSWHLSALAVVSMAIYSALMYLSTRWSLRHMSESFKEELREAGRAMDSLHNFEAVKTFATEPVEVRRYGKILTTRHRRNRSTFQSILLRHGKSAVESIFMATGLVIAGRRVMEGTLSVADFVACQSYLHHIFAPVAYAAYAVRSWHSALLSLRKLVDVHNQQPSVMDEPEAPPLVLYPTPTSRGGRVVFENVSFAYGADSAGALHDLSFTVPAGGTTAIVGPTGAGKSTIMRLLLRLFDVSAGRITVDGQDVSTVTQSSLRKAIGVVPQDCHLLRTSVRDNIAYGRDGGDDVSDEDVMAAAEVAQLTDWIRRLPKGLDSVCGERGVRLSGGERQRVGIARAVVRHAAVMLLDESSSSLDSETERAMQVALRRVSEGATTILVAHRLSTVIRANEILVLEGGRIIERGSHAELLARERGRYRRMWDLQQGGGLDDGDADDAGWAKSADEPPAAAGAAATSSEPGAAAEEGCTADEHAGAPNENAVARRTAAAGGEVSAQTADAPAQASDTEGTTEAVREANGVGATDTGDATDAAGDGDAAHLSNGVAAGCEPAARDLPQPQAAAAAAAGAQPDGVAVGGHVGAADAAHETTSGGF</sequence>
<comment type="caution">
    <text evidence="1">The sequence shown here is derived from an EMBL/GenBank/DDBJ whole genome shotgun (WGS) entry which is preliminary data.</text>
</comment>
<dbReference type="EMBL" id="CM020618">
    <property type="protein sequence ID" value="KAK1859455.1"/>
    <property type="molecule type" value="Genomic_DNA"/>
</dbReference>
<accession>A0ACC3BNA6</accession>
<name>A0ACC3BNA6_PYRYE</name>